<name>E4X018_OIKDI</name>
<dbReference type="Gene3D" id="3.10.20.90">
    <property type="entry name" value="Phosphatidylinositol 3-kinase Catalytic Subunit, Chain A, domain 1"/>
    <property type="match status" value="1"/>
</dbReference>
<dbReference type="Pfam" id="PF00564">
    <property type="entry name" value="PB1"/>
    <property type="match status" value="1"/>
</dbReference>
<feature type="domain" description="PB1" evidence="2">
    <location>
        <begin position="74"/>
        <end position="137"/>
    </location>
</feature>
<evidence type="ECO:0000259" key="2">
    <source>
        <dbReference type="Pfam" id="PF00564"/>
    </source>
</evidence>
<dbReference type="InterPro" id="IPR000270">
    <property type="entry name" value="PB1_dom"/>
</dbReference>
<dbReference type="InParanoid" id="E4X018"/>
<feature type="compositionally biased region" description="Polar residues" evidence="1">
    <location>
        <begin position="162"/>
        <end position="172"/>
    </location>
</feature>
<keyword evidence="4" id="KW-1185">Reference proteome</keyword>
<organism evidence="3">
    <name type="scientific">Oikopleura dioica</name>
    <name type="common">Tunicate</name>
    <dbReference type="NCBI Taxonomy" id="34765"/>
    <lineage>
        <taxon>Eukaryota</taxon>
        <taxon>Metazoa</taxon>
        <taxon>Chordata</taxon>
        <taxon>Tunicata</taxon>
        <taxon>Appendicularia</taxon>
        <taxon>Copelata</taxon>
        <taxon>Oikopleuridae</taxon>
        <taxon>Oikopleura</taxon>
    </lineage>
</organism>
<dbReference type="EMBL" id="FN653020">
    <property type="protein sequence ID" value="CBY23116.1"/>
    <property type="molecule type" value="Genomic_DNA"/>
</dbReference>
<dbReference type="Proteomes" id="UP000001307">
    <property type="component" value="Unassembled WGS sequence"/>
</dbReference>
<feature type="region of interest" description="Disordered" evidence="1">
    <location>
        <begin position="256"/>
        <end position="293"/>
    </location>
</feature>
<evidence type="ECO:0000313" key="4">
    <source>
        <dbReference type="Proteomes" id="UP000001307"/>
    </source>
</evidence>
<dbReference type="SUPFAM" id="SSF54277">
    <property type="entry name" value="CAD &amp; PB1 domains"/>
    <property type="match status" value="1"/>
</dbReference>
<feature type="region of interest" description="Disordered" evidence="1">
    <location>
        <begin position="154"/>
        <end position="176"/>
    </location>
</feature>
<feature type="compositionally biased region" description="Low complexity" evidence="1">
    <location>
        <begin position="256"/>
        <end position="267"/>
    </location>
</feature>
<dbReference type="OrthoDB" id="10051633at2759"/>
<proteinExistence type="predicted"/>
<evidence type="ECO:0000256" key="1">
    <source>
        <dbReference type="SAM" id="MobiDB-lite"/>
    </source>
</evidence>
<protein>
    <recommendedName>
        <fullName evidence="2">PB1 domain-containing protein</fullName>
    </recommendedName>
</protein>
<dbReference type="AlphaFoldDB" id="E4X018"/>
<gene>
    <name evidence="3" type="ORF">GSOID_T00015044001</name>
</gene>
<feature type="compositionally biased region" description="Polar residues" evidence="1">
    <location>
        <begin position="268"/>
        <end position="280"/>
    </location>
</feature>
<reference evidence="3" key="1">
    <citation type="journal article" date="2010" name="Science">
        <title>Plasticity of animal genome architecture unmasked by rapid evolution of a pelagic tunicate.</title>
        <authorList>
            <person name="Denoeud F."/>
            <person name="Henriet S."/>
            <person name="Mungpakdee S."/>
            <person name="Aury J.M."/>
            <person name="Da Silva C."/>
            <person name="Brinkmann H."/>
            <person name="Mikhaleva J."/>
            <person name="Olsen L.C."/>
            <person name="Jubin C."/>
            <person name="Canestro C."/>
            <person name="Bouquet J.M."/>
            <person name="Danks G."/>
            <person name="Poulain J."/>
            <person name="Campsteijn C."/>
            <person name="Adamski M."/>
            <person name="Cross I."/>
            <person name="Yadetie F."/>
            <person name="Muffato M."/>
            <person name="Louis A."/>
            <person name="Butcher S."/>
            <person name="Tsagkogeorga G."/>
            <person name="Konrad A."/>
            <person name="Singh S."/>
            <person name="Jensen M.F."/>
            <person name="Cong E.H."/>
            <person name="Eikeseth-Otteraa H."/>
            <person name="Noel B."/>
            <person name="Anthouard V."/>
            <person name="Porcel B.M."/>
            <person name="Kachouri-Lafond R."/>
            <person name="Nishino A."/>
            <person name="Ugolini M."/>
            <person name="Chourrout P."/>
            <person name="Nishida H."/>
            <person name="Aasland R."/>
            <person name="Huzurbazar S."/>
            <person name="Westhof E."/>
            <person name="Delsuc F."/>
            <person name="Lehrach H."/>
            <person name="Reinhardt R."/>
            <person name="Weissenbach J."/>
            <person name="Roy S.W."/>
            <person name="Artiguenave F."/>
            <person name="Postlethwait J.H."/>
            <person name="Manak J.R."/>
            <person name="Thompson E.M."/>
            <person name="Jaillon O."/>
            <person name="Du Pasquier L."/>
            <person name="Boudinot P."/>
            <person name="Liberles D.A."/>
            <person name="Volff J.N."/>
            <person name="Philippe H."/>
            <person name="Lenhard B."/>
            <person name="Roest Crollius H."/>
            <person name="Wincker P."/>
            <person name="Chourrout D."/>
        </authorList>
    </citation>
    <scope>NUCLEOTIDE SEQUENCE [LARGE SCALE GENOMIC DNA]</scope>
</reference>
<accession>E4X018</accession>
<sequence length="344" mass="38018">MADYLTNKFAYNSPSLKASLSKQVAGFRSYKRARAEGSSTTLKVLQSKKSKIKTSMQVKVILHRGPSEEVLPRKEIRRIALEKLDSFQHLKDQVVMLYDDLTGDTPLRFLWTDEEGDNVQFSSDTELKEAVNFFQNQNSNGPNGGKLFKLIVRFPQPPPPAQNGQKRSNASENVLDPAKLEKKIQKIHERQCKKNMMTSIRAAAAAGQPLEALLNNFHAHFNRMMAPEDGLQNGETIPIQHADGTVTCNGATLTTTTTSSTNEEQPTAKCSSSTTVQTAHAQPAAAKTPSDEFEDVSDELKHQKMKEAEAKMNELGFVGEWVGELLKSVDGDVVRAVSAMNPDK</sequence>
<evidence type="ECO:0000313" key="3">
    <source>
        <dbReference type="EMBL" id="CBY23116.1"/>
    </source>
</evidence>